<dbReference type="AlphaFoldDB" id="A0AAD1X926"/>
<accession>A0AAD1X926</accession>
<sequence>MIFLISNCVSKIPCRKVSDKIGESPILISNIFRMDNYCSRHHFKQSQIYKGYKTPIFQSLEGPIQSEKSLAKTENFNSTQRRQFRSQSSQNYLEGSIPVSVFNTQGDDEKNLDDQVRRHIHFLKSRFSANPTTSYMKGGISLKHSFSSQLKQLKRGIPKRRYNSSYKGRGLKLRKTKKLGLQNSIKKILKIKKVASIKPKRIVIRSEIKTPVQEESWRETHRNSMDSMAESSFNKNSFLLQSWKSDIDFHSRGIQIQPKEDTLQASKNQWINLECADVFPKTLDYLHKNESTRMDKVGHMNSSKPVIPSKFMDKKFSLSARKM</sequence>
<dbReference type="Proteomes" id="UP001295684">
    <property type="component" value="Unassembled WGS sequence"/>
</dbReference>
<organism evidence="1 2">
    <name type="scientific">Euplotes crassus</name>
    <dbReference type="NCBI Taxonomy" id="5936"/>
    <lineage>
        <taxon>Eukaryota</taxon>
        <taxon>Sar</taxon>
        <taxon>Alveolata</taxon>
        <taxon>Ciliophora</taxon>
        <taxon>Intramacronucleata</taxon>
        <taxon>Spirotrichea</taxon>
        <taxon>Hypotrichia</taxon>
        <taxon>Euplotida</taxon>
        <taxon>Euplotidae</taxon>
        <taxon>Moneuplotes</taxon>
    </lineage>
</organism>
<keyword evidence="2" id="KW-1185">Reference proteome</keyword>
<comment type="caution">
    <text evidence="1">The sequence shown here is derived from an EMBL/GenBank/DDBJ whole genome shotgun (WGS) entry which is preliminary data.</text>
</comment>
<evidence type="ECO:0000313" key="1">
    <source>
        <dbReference type="EMBL" id="CAI2361950.1"/>
    </source>
</evidence>
<name>A0AAD1X926_EUPCR</name>
<dbReference type="EMBL" id="CAMPGE010003127">
    <property type="protein sequence ID" value="CAI2361950.1"/>
    <property type="molecule type" value="Genomic_DNA"/>
</dbReference>
<reference evidence="1" key="1">
    <citation type="submission" date="2023-07" db="EMBL/GenBank/DDBJ databases">
        <authorList>
            <consortium name="AG Swart"/>
            <person name="Singh M."/>
            <person name="Singh A."/>
            <person name="Seah K."/>
            <person name="Emmerich C."/>
        </authorList>
    </citation>
    <scope>NUCLEOTIDE SEQUENCE</scope>
    <source>
        <strain evidence="1">DP1</strain>
    </source>
</reference>
<evidence type="ECO:0000313" key="2">
    <source>
        <dbReference type="Proteomes" id="UP001295684"/>
    </source>
</evidence>
<proteinExistence type="predicted"/>
<gene>
    <name evidence="1" type="ORF">ECRASSUSDP1_LOCUS3266</name>
</gene>
<protein>
    <submittedName>
        <fullName evidence="1">Uncharacterized protein</fullName>
    </submittedName>
</protein>